<dbReference type="FunFam" id="1.20.1250.20:FF:000013">
    <property type="entry name" value="MFS general substrate transporter"/>
    <property type="match status" value="1"/>
</dbReference>
<feature type="transmembrane region" description="Helical" evidence="6">
    <location>
        <begin position="375"/>
        <end position="396"/>
    </location>
</feature>
<dbReference type="SUPFAM" id="SSF103473">
    <property type="entry name" value="MFS general substrate transporter"/>
    <property type="match status" value="1"/>
</dbReference>
<evidence type="ECO:0000256" key="5">
    <source>
        <dbReference type="ARBA" id="ARBA00023136"/>
    </source>
</evidence>
<feature type="transmembrane region" description="Helical" evidence="6">
    <location>
        <begin position="140"/>
        <end position="166"/>
    </location>
</feature>
<name>A0A0D2C2D1_9EURO</name>
<feature type="transmembrane region" description="Helical" evidence="6">
    <location>
        <begin position="47"/>
        <end position="64"/>
    </location>
</feature>
<dbReference type="RefSeq" id="XP_016264123.1">
    <property type="nucleotide sequence ID" value="XM_016405917.1"/>
</dbReference>
<dbReference type="Pfam" id="PF07690">
    <property type="entry name" value="MFS_1"/>
    <property type="match status" value="1"/>
</dbReference>
<gene>
    <name evidence="8" type="ORF">PV06_04958</name>
</gene>
<evidence type="ECO:0000256" key="3">
    <source>
        <dbReference type="ARBA" id="ARBA00022692"/>
    </source>
</evidence>
<keyword evidence="3 6" id="KW-0812">Transmembrane</keyword>
<dbReference type="GO" id="GO:0016020">
    <property type="term" value="C:membrane"/>
    <property type="evidence" value="ECO:0007669"/>
    <property type="project" value="UniProtKB-SubCell"/>
</dbReference>
<protein>
    <recommendedName>
        <fullName evidence="7">Major facilitator superfamily (MFS) profile domain-containing protein</fullName>
    </recommendedName>
</protein>
<evidence type="ECO:0000256" key="6">
    <source>
        <dbReference type="SAM" id="Phobius"/>
    </source>
</evidence>
<keyword evidence="2" id="KW-0813">Transport</keyword>
<dbReference type="InterPro" id="IPR020846">
    <property type="entry name" value="MFS_dom"/>
</dbReference>
<dbReference type="InterPro" id="IPR011701">
    <property type="entry name" value="MFS"/>
</dbReference>
<dbReference type="PROSITE" id="PS50850">
    <property type="entry name" value="MFS"/>
    <property type="match status" value="1"/>
</dbReference>
<feature type="transmembrane region" description="Helical" evidence="6">
    <location>
        <begin position="214"/>
        <end position="234"/>
    </location>
</feature>
<feature type="transmembrane region" description="Helical" evidence="6">
    <location>
        <begin position="117"/>
        <end position="134"/>
    </location>
</feature>
<dbReference type="EMBL" id="KN847335">
    <property type="protein sequence ID" value="KIW43907.1"/>
    <property type="molecule type" value="Genomic_DNA"/>
</dbReference>
<dbReference type="Gene3D" id="1.20.1250.20">
    <property type="entry name" value="MFS general substrate transporter like domains"/>
    <property type="match status" value="2"/>
</dbReference>
<organism evidence="8 9">
    <name type="scientific">Exophiala oligosperma</name>
    <dbReference type="NCBI Taxonomy" id="215243"/>
    <lineage>
        <taxon>Eukaryota</taxon>
        <taxon>Fungi</taxon>
        <taxon>Dikarya</taxon>
        <taxon>Ascomycota</taxon>
        <taxon>Pezizomycotina</taxon>
        <taxon>Eurotiomycetes</taxon>
        <taxon>Chaetothyriomycetidae</taxon>
        <taxon>Chaetothyriales</taxon>
        <taxon>Herpotrichiellaceae</taxon>
        <taxon>Exophiala</taxon>
    </lineage>
</organism>
<feature type="transmembrane region" description="Helical" evidence="6">
    <location>
        <begin position="88"/>
        <end position="110"/>
    </location>
</feature>
<dbReference type="PANTHER" id="PTHR43791:SF78">
    <property type="entry name" value="TRANSPORTER, PUTATIVE (AFU_ORTHOLOGUE AFUA_3G01370)-RELATED"/>
    <property type="match status" value="1"/>
</dbReference>
<feature type="transmembrane region" description="Helical" evidence="6">
    <location>
        <begin position="349"/>
        <end position="369"/>
    </location>
</feature>
<sequence>MVHAGEQHIISDKDLMGGNVEAHAEVVHVVELTPEEKAIEKTLRRKIDARIMPLIILVYLMNYIDRNNYAAAKLQGLMEDLKLSDQDYQTGLSILFVGYLLMQVPSNLMLNYMGRPSLYIGTCVVVWGFVSALTSQVQSYSGIVACRFFLGFVEAPFFGGTLFYLSKWYTKKELAFRMSVFYSGSLLSGAFGNLIAAGILHGLNGARGLAAWRWLYIIEGSITCFIGLVVCVVLPDFPDTWRSLAEEQQQVALRRLAIEAAEADLDQEGGMSQIAGLKMAVTDVKTWAFAFMYFCIGGAGGFQYFFPTLTATLGYSHTVSLLLVAPPYLFLVFYSLAHNWVADRMGRRFWFFFYPIPITIVGFVIFMTVDSFGPRYFSFFLMNMTFAQNGVLYSWVASSIPRPPAKRAAAFGIINMIANSASIWTPYTYYTSEAPFYHVALGICIALQVMGGLSAAFVYFNLRVLNKRQERLENENVQLTEMELRRLETTAKVEGVGIDAARQLQKGFRYML</sequence>
<dbReference type="OrthoDB" id="2250022at2759"/>
<evidence type="ECO:0000256" key="1">
    <source>
        <dbReference type="ARBA" id="ARBA00004141"/>
    </source>
</evidence>
<keyword evidence="4 6" id="KW-1133">Transmembrane helix</keyword>
<feature type="transmembrane region" description="Helical" evidence="6">
    <location>
        <begin position="318"/>
        <end position="337"/>
    </location>
</feature>
<comment type="subcellular location">
    <subcellularLocation>
        <location evidence="1">Membrane</location>
        <topology evidence="1">Multi-pass membrane protein</topology>
    </subcellularLocation>
</comment>
<feature type="transmembrane region" description="Helical" evidence="6">
    <location>
        <begin position="408"/>
        <end position="430"/>
    </location>
</feature>
<dbReference type="GO" id="GO:0022857">
    <property type="term" value="F:transmembrane transporter activity"/>
    <property type="evidence" value="ECO:0007669"/>
    <property type="project" value="InterPro"/>
</dbReference>
<keyword evidence="9" id="KW-1185">Reference proteome</keyword>
<feature type="domain" description="Major facilitator superfamily (MFS) profile" evidence="7">
    <location>
        <begin position="51"/>
        <end position="469"/>
    </location>
</feature>
<evidence type="ECO:0000259" key="7">
    <source>
        <dbReference type="PROSITE" id="PS50850"/>
    </source>
</evidence>
<accession>A0A0D2C2D1</accession>
<evidence type="ECO:0000256" key="2">
    <source>
        <dbReference type="ARBA" id="ARBA00022448"/>
    </source>
</evidence>
<keyword evidence="5 6" id="KW-0472">Membrane</keyword>
<feature type="transmembrane region" description="Helical" evidence="6">
    <location>
        <begin position="178"/>
        <end position="202"/>
    </location>
</feature>
<evidence type="ECO:0000256" key="4">
    <source>
        <dbReference type="ARBA" id="ARBA00022989"/>
    </source>
</evidence>
<reference evidence="8 9" key="1">
    <citation type="submission" date="2015-01" db="EMBL/GenBank/DDBJ databases">
        <title>The Genome Sequence of Exophiala oligosperma CBS72588.</title>
        <authorList>
            <consortium name="The Broad Institute Genomics Platform"/>
            <person name="Cuomo C."/>
            <person name="de Hoog S."/>
            <person name="Gorbushina A."/>
            <person name="Stielow B."/>
            <person name="Teixiera M."/>
            <person name="Abouelleil A."/>
            <person name="Chapman S.B."/>
            <person name="Priest M."/>
            <person name="Young S.K."/>
            <person name="Wortman J."/>
            <person name="Nusbaum C."/>
            <person name="Birren B."/>
        </authorList>
    </citation>
    <scope>NUCLEOTIDE SEQUENCE [LARGE SCALE GENOMIC DNA]</scope>
    <source>
        <strain evidence="8 9">CBS 72588</strain>
    </source>
</reference>
<dbReference type="HOGENOM" id="CLU_001265_0_6_1"/>
<dbReference type="InterPro" id="IPR036259">
    <property type="entry name" value="MFS_trans_sf"/>
</dbReference>
<evidence type="ECO:0000313" key="9">
    <source>
        <dbReference type="Proteomes" id="UP000053342"/>
    </source>
</evidence>
<dbReference type="FunFam" id="1.20.1250.20:FF:000057">
    <property type="entry name" value="MFS general substrate transporter"/>
    <property type="match status" value="1"/>
</dbReference>
<evidence type="ECO:0000313" key="8">
    <source>
        <dbReference type="EMBL" id="KIW43907.1"/>
    </source>
</evidence>
<feature type="transmembrane region" description="Helical" evidence="6">
    <location>
        <begin position="287"/>
        <end position="306"/>
    </location>
</feature>
<proteinExistence type="predicted"/>
<dbReference type="Proteomes" id="UP000053342">
    <property type="component" value="Unassembled WGS sequence"/>
</dbReference>
<dbReference type="VEuPathDB" id="FungiDB:PV06_04958"/>
<dbReference type="AlphaFoldDB" id="A0A0D2C2D1"/>
<dbReference type="GeneID" id="27357032"/>
<dbReference type="PANTHER" id="PTHR43791">
    <property type="entry name" value="PERMEASE-RELATED"/>
    <property type="match status" value="1"/>
</dbReference>
<feature type="transmembrane region" description="Helical" evidence="6">
    <location>
        <begin position="436"/>
        <end position="462"/>
    </location>
</feature>